<accession>A0ABT2RZE2</accession>
<sequence length="78" mass="9081">MNPMQLLKMKSAWDRFQSAHPKFPLFLNSVMQNGIHEGTILEFKVTEPDGRTFCSNLKISREDLELFQELKELAGQNR</sequence>
<dbReference type="Proteomes" id="UP001652461">
    <property type="component" value="Unassembled WGS sequence"/>
</dbReference>
<reference evidence="1 2" key="1">
    <citation type="journal article" date="2021" name="ISME Commun">
        <title>Automated analysis of genomic sequences facilitates high-throughput and comprehensive description of bacteria.</title>
        <authorList>
            <person name="Hitch T.C.A."/>
        </authorList>
    </citation>
    <scope>NUCLEOTIDE SEQUENCE [LARGE SCALE GENOMIC DNA]</scope>
    <source>
        <strain evidence="1 2">Sanger_04</strain>
    </source>
</reference>
<gene>
    <name evidence="1" type="ORF">OCV63_12470</name>
</gene>
<dbReference type="RefSeq" id="WP_158364321.1">
    <property type="nucleotide sequence ID" value="NZ_JAOQKC010000018.1"/>
</dbReference>
<evidence type="ECO:0000313" key="2">
    <source>
        <dbReference type="Proteomes" id="UP001652461"/>
    </source>
</evidence>
<organism evidence="1 2">
    <name type="scientific">Laedolimicola ammoniilytica</name>
    <dbReference type="NCBI Taxonomy" id="2981771"/>
    <lineage>
        <taxon>Bacteria</taxon>
        <taxon>Bacillati</taxon>
        <taxon>Bacillota</taxon>
        <taxon>Clostridia</taxon>
        <taxon>Lachnospirales</taxon>
        <taxon>Lachnospiraceae</taxon>
        <taxon>Laedolimicola</taxon>
    </lineage>
</organism>
<name>A0ABT2RZE2_9FIRM</name>
<proteinExistence type="predicted"/>
<dbReference type="EMBL" id="JAOQKC010000018">
    <property type="protein sequence ID" value="MCU6697700.1"/>
    <property type="molecule type" value="Genomic_DNA"/>
</dbReference>
<comment type="caution">
    <text evidence="1">The sequence shown here is derived from an EMBL/GenBank/DDBJ whole genome shotgun (WGS) entry which is preliminary data.</text>
</comment>
<keyword evidence="2" id="KW-1185">Reference proteome</keyword>
<evidence type="ECO:0000313" key="1">
    <source>
        <dbReference type="EMBL" id="MCU6697700.1"/>
    </source>
</evidence>
<protein>
    <submittedName>
        <fullName evidence="1">Uncharacterized protein</fullName>
    </submittedName>
</protein>